<evidence type="ECO:0000313" key="3">
    <source>
        <dbReference type="Proteomes" id="UP000216147"/>
    </source>
</evidence>
<dbReference type="GO" id="GO:0009882">
    <property type="term" value="F:blue light photoreceptor activity"/>
    <property type="evidence" value="ECO:0007669"/>
    <property type="project" value="InterPro"/>
</dbReference>
<dbReference type="SMART" id="SM01034">
    <property type="entry name" value="BLUF"/>
    <property type="match status" value="1"/>
</dbReference>
<dbReference type="GO" id="GO:0071949">
    <property type="term" value="F:FAD binding"/>
    <property type="evidence" value="ECO:0007669"/>
    <property type="project" value="InterPro"/>
</dbReference>
<name>A0A258HDV1_9CAUL</name>
<dbReference type="InterPro" id="IPR007024">
    <property type="entry name" value="BLUF_domain"/>
</dbReference>
<evidence type="ECO:0000259" key="1">
    <source>
        <dbReference type="PROSITE" id="PS50925"/>
    </source>
</evidence>
<organism evidence="2 3">
    <name type="scientific">Brevundimonas subvibrioides</name>
    <dbReference type="NCBI Taxonomy" id="74313"/>
    <lineage>
        <taxon>Bacteria</taxon>
        <taxon>Pseudomonadati</taxon>
        <taxon>Pseudomonadota</taxon>
        <taxon>Alphaproteobacteria</taxon>
        <taxon>Caulobacterales</taxon>
        <taxon>Caulobacteraceae</taxon>
        <taxon>Brevundimonas</taxon>
    </lineage>
</organism>
<dbReference type="AlphaFoldDB" id="A0A258HDV1"/>
<comment type="caution">
    <text evidence="2">The sequence shown here is derived from an EMBL/GenBank/DDBJ whole genome shotgun (WGS) entry which is preliminary data.</text>
</comment>
<accession>A0A258HDV1</accession>
<reference evidence="2 3" key="1">
    <citation type="submission" date="2017-03" db="EMBL/GenBank/DDBJ databases">
        <title>Lifting the veil on microbial sulfur biogeochemistry in mining wastewaters.</title>
        <authorList>
            <person name="Kantor R.S."/>
            <person name="Colenbrander Nelson T."/>
            <person name="Marshall S."/>
            <person name="Bennett D."/>
            <person name="Apte S."/>
            <person name="Camacho D."/>
            <person name="Thomas B.C."/>
            <person name="Warren L.A."/>
            <person name="Banfield J.F."/>
        </authorList>
    </citation>
    <scope>NUCLEOTIDE SEQUENCE [LARGE SCALE GENOMIC DNA]</scope>
    <source>
        <strain evidence="2">32-68-21</strain>
    </source>
</reference>
<dbReference type="Proteomes" id="UP000216147">
    <property type="component" value="Unassembled WGS sequence"/>
</dbReference>
<dbReference type="Gene3D" id="3.30.70.100">
    <property type="match status" value="1"/>
</dbReference>
<sequence length="158" mass="16984">MEPERGRRSPSARSATGEGTVVSQLRSLLYVSRILIPSADRPTEIDRIVTVSAARNRTLNVTGALIVTKSRFAQVLEGPDSAIEGLMASIRRDPRHGELAVVFDRAIAGRRFDGWSMAYSGNAEYVTRLVDPLGGVSAPPDDADALRLIGFMKGMAGS</sequence>
<gene>
    <name evidence="2" type="ORF">B7Y86_14725</name>
</gene>
<evidence type="ECO:0000313" key="2">
    <source>
        <dbReference type="EMBL" id="OYX55056.1"/>
    </source>
</evidence>
<dbReference type="PROSITE" id="PS50925">
    <property type="entry name" value="BLUF"/>
    <property type="match status" value="1"/>
</dbReference>
<protein>
    <recommendedName>
        <fullName evidence="1">BLUF domain-containing protein</fullName>
    </recommendedName>
</protein>
<feature type="domain" description="BLUF" evidence="1">
    <location>
        <begin position="25"/>
        <end position="118"/>
    </location>
</feature>
<proteinExistence type="predicted"/>
<dbReference type="EMBL" id="NCEQ01000017">
    <property type="protein sequence ID" value="OYX55056.1"/>
    <property type="molecule type" value="Genomic_DNA"/>
</dbReference>
<dbReference type="Pfam" id="PF04940">
    <property type="entry name" value="BLUF"/>
    <property type="match status" value="1"/>
</dbReference>
<dbReference type="InterPro" id="IPR036046">
    <property type="entry name" value="Acylphosphatase-like_dom_sf"/>
</dbReference>
<dbReference type="SUPFAM" id="SSF54975">
    <property type="entry name" value="Acylphosphatase/BLUF domain-like"/>
    <property type="match status" value="1"/>
</dbReference>